<evidence type="ECO:0000256" key="6">
    <source>
        <dbReference type="PROSITE-ProRule" id="PRU00094"/>
    </source>
</evidence>
<feature type="compositionally biased region" description="Basic and acidic residues" evidence="7">
    <location>
        <begin position="663"/>
        <end position="674"/>
    </location>
</feature>
<dbReference type="Gene3D" id="3.30.50.10">
    <property type="entry name" value="Erythroid Transcription Factor GATA-1, subunit A"/>
    <property type="match status" value="1"/>
</dbReference>
<evidence type="ECO:0000256" key="1">
    <source>
        <dbReference type="ARBA" id="ARBA00004123"/>
    </source>
</evidence>
<proteinExistence type="predicted"/>
<dbReference type="PRINTS" id="PR00619">
    <property type="entry name" value="GATAZNFINGER"/>
</dbReference>
<dbReference type="GO" id="GO:0000978">
    <property type="term" value="F:RNA polymerase II cis-regulatory region sequence-specific DNA binding"/>
    <property type="evidence" value="ECO:0007669"/>
    <property type="project" value="TreeGrafter"/>
</dbReference>
<keyword evidence="4" id="KW-0862">Zinc</keyword>
<keyword evidence="2" id="KW-0479">Metal-binding</keyword>
<dbReference type="PROSITE" id="PS50114">
    <property type="entry name" value="GATA_ZN_FINGER_2"/>
    <property type="match status" value="1"/>
</dbReference>
<feature type="domain" description="GATA-type" evidence="8">
    <location>
        <begin position="132"/>
        <end position="179"/>
    </location>
</feature>
<feature type="compositionally biased region" description="Basic and acidic residues" evidence="7">
    <location>
        <begin position="60"/>
        <end position="71"/>
    </location>
</feature>
<evidence type="ECO:0000256" key="7">
    <source>
        <dbReference type="SAM" id="MobiDB-lite"/>
    </source>
</evidence>
<feature type="compositionally biased region" description="Polar residues" evidence="7">
    <location>
        <begin position="1"/>
        <end position="32"/>
    </location>
</feature>
<feature type="compositionally biased region" description="Polar residues" evidence="7">
    <location>
        <begin position="536"/>
        <end position="551"/>
    </location>
</feature>
<accession>A0A7D9CVM4</accession>
<dbReference type="FunFam" id="3.30.50.10:FF:000007">
    <property type="entry name" value="Nitrogen regulatory AreA, N-terminal"/>
    <property type="match status" value="1"/>
</dbReference>
<feature type="region of interest" description="Disordered" evidence="7">
    <location>
        <begin position="515"/>
        <end position="551"/>
    </location>
</feature>
<comment type="subcellular location">
    <subcellularLocation>
        <location evidence="1">Nucleus</location>
    </subcellularLocation>
</comment>
<dbReference type="AlphaFoldDB" id="A0A7D9CVM4"/>
<dbReference type="InterPro" id="IPR056998">
    <property type="entry name" value="Asd-4/GZF3_helical"/>
</dbReference>
<evidence type="ECO:0000259" key="8">
    <source>
        <dbReference type="PROSITE" id="PS50114"/>
    </source>
</evidence>
<feature type="compositionally biased region" description="Low complexity" evidence="7">
    <location>
        <begin position="624"/>
        <end position="644"/>
    </location>
</feature>
<feature type="compositionally biased region" description="Polar residues" evidence="7">
    <location>
        <begin position="277"/>
        <end position="293"/>
    </location>
</feature>
<dbReference type="GO" id="GO:0000981">
    <property type="term" value="F:DNA-binding transcription factor activity, RNA polymerase II-specific"/>
    <property type="evidence" value="ECO:0007669"/>
    <property type="project" value="TreeGrafter"/>
</dbReference>
<dbReference type="PANTHER" id="PTHR10071">
    <property type="entry name" value="TRANSCRIPTION FACTOR GATA FAMILY MEMBER"/>
    <property type="match status" value="1"/>
</dbReference>
<dbReference type="CDD" id="cd00202">
    <property type="entry name" value="ZnF_GATA"/>
    <property type="match status" value="1"/>
</dbReference>
<protein>
    <submittedName>
        <fullName evidence="9">DEBR0S1_24806g1_1</fullName>
    </submittedName>
</protein>
<evidence type="ECO:0000256" key="2">
    <source>
        <dbReference type="ARBA" id="ARBA00022723"/>
    </source>
</evidence>
<feature type="region of interest" description="Disordered" evidence="7">
    <location>
        <begin position="321"/>
        <end position="342"/>
    </location>
</feature>
<feature type="compositionally biased region" description="Polar residues" evidence="7">
    <location>
        <begin position="236"/>
        <end position="254"/>
    </location>
</feature>
<dbReference type="Pfam" id="PF00320">
    <property type="entry name" value="GATA"/>
    <property type="match status" value="1"/>
</dbReference>
<organism evidence="9 10">
    <name type="scientific">Dekkera bruxellensis</name>
    <name type="common">Brettanomyces custersii</name>
    <dbReference type="NCBI Taxonomy" id="5007"/>
    <lineage>
        <taxon>Eukaryota</taxon>
        <taxon>Fungi</taxon>
        <taxon>Dikarya</taxon>
        <taxon>Ascomycota</taxon>
        <taxon>Saccharomycotina</taxon>
        <taxon>Pichiomycetes</taxon>
        <taxon>Pichiales</taxon>
        <taxon>Pichiaceae</taxon>
        <taxon>Brettanomyces</taxon>
    </lineage>
</organism>
<feature type="compositionally biased region" description="Low complexity" evidence="7">
    <location>
        <begin position="185"/>
        <end position="196"/>
    </location>
</feature>
<evidence type="ECO:0000256" key="3">
    <source>
        <dbReference type="ARBA" id="ARBA00022771"/>
    </source>
</evidence>
<dbReference type="InterPro" id="IPR013088">
    <property type="entry name" value="Znf_NHR/GATA"/>
</dbReference>
<evidence type="ECO:0000313" key="9">
    <source>
        <dbReference type="EMBL" id="VUG16754.1"/>
    </source>
</evidence>
<keyword evidence="5" id="KW-0539">Nucleus</keyword>
<feature type="region of interest" description="Disordered" evidence="7">
    <location>
        <begin position="171"/>
        <end position="296"/>
    </location>
</feature>
<dbReference type="GO" id="GO:0005634">
    <property type="term" value="C:nucleus"/>
    <property type="evidence" value="ECO:0007669"/>
    <property type="project" value="UniProtKB-SubCell"/>
</dbReference>
<dbReference type="GO" id="GO:0000122">
    <property type="term" value="P:negative regulation of transcription by RNA polymerase II"/>
    <property type="evidence" value="ECO:0007669"/>
    <property type="project" value="TreeGrafter"/>
</dbReference>
<dbReference type="EMBL" id="CABFWN010000001">
    <property type="protein sequence ID" value="VUG16754.1"/>
    <property type="molecule type" value="Genomic_DNA"/>
</dbReference>
<evidence type="ECO:0000313" key="10">
    <source>
        <dbReference type="Proteomes" id="UP000478008"/>
    </source>
</evidence>
<feature type="compositionally biased region" description="Low complexity" evidence="7">
    <location>
        <begin position="330"/>
        <end position="340"/>
    </location>
</feature>
<keyword evidence="3 6" id="KW-0863">Zinc-finger</keyword>
<feature type="region of interest" description="Disordered" evidence="7">
    <location>
        <begin position="435"/>
        <end position="487"/>
    </location>
</feature>
<feature type="compositionally biased region" description="Low complexity" evidence="7">
    <location>
        <begin position="451"/>
        <end position="487"/>
    </location>
</feature>
<reference evidence="9 10" key="1">
    <citation type="submission" date="2019-07" db="EMBL/GenBank/DDBJ databases">
        <authorList>
            <person name="Friedrich A."/>
            <person name="Schacherer J."/>
        </authorList>
    </citation>
    <scope>NUCLEOTIDE SEQUENCE [LARGE SCALE GENOMIC DNA]</scope>
</reference>
<dbReference type="Pfam" id="PF25026">
    <property type="entry name" value="Asd-4"/>
    <property type="match status" value="1"/>
</dbReference>
<dbReference type="PROSITE" id="PS00344">
    <property type="entry name" value="GATA_ZN_FINGER_1"/>
    <property type="match status" value="1"/>
</dbReference>
<dbReference type="InterPro" id="IPR000679">
    <property type="entry name" value="Znf_GATA"/>
</dbReference>
<dbReference type="InterPro" id="IPR039355">
    <property type="entry name" value="Transcription_factor_GATA"/>
</dbReference>
<keyword evidence="10" id="KW-1185">Reference proteome</keyword>
<feature type="region of interest" description="Disordered" evidence="7">
    <location>
        <begin position="358"/>
        <end position="379"/>
    </location>
</feature>
<feature type="region of interest" description="Disordered" evidence="7">
    <location>
        <begin position="1"/>
        <end position="134"/>
    </location>
</feature>
<sequence>MLQTTKSEVVVNQNRGPTSLVSTEGDSNVRSNNGKHESAQTGANSSDISTRLNSSFSGKLDGKATERETAENHGSPSSLESDHSQAGSQDSGPQRVRSSSTSEPAHPNAKMTSTKQSNGSVTTRQNMSTPICKNCKTQTTPLWRRDQSGQVLCNACGLFLKLHGRPRPISLKSDVIKSRNRVKHNNNGNGSKSSPNTPELKAKDSHNKFSSKQYKPRMRSGKRSSSNGSRNIEHYGSQNQAVKNGQTNSMTSLGKVSGSIPVRNTRSPGLLPLLPRGQSSFGAPNGNGKSSGIQPLHYPASTPTQFAPNLTRVTSPLLLSSTAPPIFNPSQSSERSSSQQNLGRDAVLNAAGALETLSQQNSNEKIPGMKLDGITSNSTNKIETLPPLGYIRKPYSPSTELNGYATPPLLPAGASKLPALSPNFAPTAGTIVNPAFAGQPSQGSPNGEILPPIKSITGGSSPSGSNGSTPSNFGPMQQAQQQIASRSQMASPMISAVAVDGSGRLPSIGRNQMTVDYQQQQQQQHSRQSEQRMSQNVPVQSQQPIQGNQTQAQLSVYATSEELRTRISELELVNDLYKTRIMELEAMDNAAKQREMLLKKRIDELAETLRRRQVYGYPMEYMNQSQPHAQQPRQQRQQTMRSQHGSPAPRSSVLGPQASPQNQDHKQQKVKQESKQQSMPQIRDSPPKNENKRTSQTGGDFKRVKLDR</sequence>
<name>A0A7D9CVM4_DEKBR</name>
<gene>
    <name evidence="9" type="ORF">DEBR0S1_24806G</name>
</gene>
<feature type="compositionally biased region" description="Polar residues" evidence="7">
    <location>
        <begin position="110"/>
        <end position="134"/>
    </location>
</feature>
<feature type="compositionally biased region" description="Polar residues" evidence="7">
    <location>
        <begin position="72"/>
        <end position="103"/>
    </location>
</feature>
<feature type="compositionally biased region" description="Low complexity" evidence="7">
    <location>
        <begin position="518"/>
        <end position="535"/>
    </location>
</feature>
<evidence type="ECO:0000256" key="4">
    <source>
        <dbReference type="ARBA" id="ARBA00022833"/>
    </source>
</evidence>
<feature type="region of interest" description="Disordered" evidence="7">
    <location>
        <begin position="623"/>
        <end position="708"/>
    </location>
</feature>
<feature type="compositionally biased region" description="Polar residues" evidence="7">
    <location>
        <begin position="39"/>
        <end position="57"/>
    </location>
</feature>
<dbReference type="PANTHER" id="PTHR10071:SF281">
    <property type="entry name" value="BOX A-BINDING FACTOR-RELATED"/>
    <property type="match status" value="1"/>
</dbReference>
<dbReference type="GO" id="GO:0008270">
    <property type="term" value="F:zinc ion binding"/>
    <property type="evidence" value="ECO:0007669"/>
    <property type="project" value="UniProtKB-KW"/>
</dbReference>
<dbReference type="SUPFAM" id="SSF57716">
    <property type="entry name" value="Glucocorticoid receptor-like (DNA-binding domain)"/>
    <property type="match status" value="1"/>
</dbReference>
<evidence type="ECO:0000256" key="5">
    <source>
        <dbReference type="ARBA" id="ARBA00023242"/>
    </source>
</evidence>
<dbReference type="Proteomes" id="UP000478008">
    <property type="component" value="Unassembled WGS sequence"/>
</dbReference>
<dbReference type="SMART" id="SM00401">
    <property type="entry name" value="ZnF_GATA"/>
    <property type="match status" value="1"/>
</dbReference>
<dbReference type="GO" id="GO:0045944">
    <property type="term" value="P:positive regulation of transcription by RNA polymerase II"/>
    <property type="evidence" value="ECO:0007669"/>
    <property type="project" value="TreeGrafter"/>
</dbReference>